<dbReference type="RefSeq" id="WP_020170594.1">
    <property type="nucleotide sequence ID" value="NZ_JAAXPC010000014.1"/>
</dbReference>
<reference evidence="1 2" key="1">
    <citation type="submission" date="2020-04" db="EMBL/GenBank/DDBJ databases">
        <title>MicrobeNet Type strains.</title>
        <authorList>
            <person name="Nicholson A.C."/>
        </authorList>
    </citation>
    <scope>NUCLEOTIDE SEQUENCE [LARGE SCALE GENOMIC DNA]</scope>
    <source>
        <strain evidence="1 2">ATCC BAA-14</strain>
    </source>
</reference>
<dbReference type="AlphaFoldDB" id="A0A846WQZ7"/>
<protein>
    <submittedName>
        <fullName evidence="1">Uncharacterized protein</fullName>
    </submittedName>
</protein>
<name>A0A846WQZ7_9ACTN</name>
<organism evidence="1 2">
    <name type="scientific">Gordonia polyisoprenivorans</name>
    <dbReference type="NCBI Taxonomy" id="84595"/>
    <lineage>
        <taxon>Bacteria</taxon>
        <taxon>Bacillati</taxon>
        <taxon>Actinomycetota</taxon>
        <taxon>Actinomycetes</taxon>
        <taxon>Mycobacteriales</taxon>
        <taxon>Gordoniaceae</taxon>
        <taxon>Gordonia</taxon>
    </lineage>
</organism>
<accession>A0A846WQZ7</accession>
<evidence type="ECO:0000313" key="2">
    <source>
        <dbReference type="Proteomes" id="UP000563898"/>
    </source>
</evidence>
<comment type="caution">
    <text evidence="1">The sequence shown here is derived from an EMBL/GenBank/DDBJ whole genome shotgun (WGS) entry which is preliminary data.</text>
</comment>
<evidence type="ECO:0000313" key="1">
    <source>
        <dbReference type="EMBL" id="NKY04012.1"/>
    </source>
</evidence>
<dbReference type="EMBL" id="JAAXPC010000014">
    <property type="protein sequence ID" value="NKY04012.1"/>
    <property type="molecule type" value="Genomic_DNA"/>
</dbReference>
<proteinExistence type="predicted"/>
<gene>
    <name evidence="1" type="ORF">HGA05_20800</name>
</gene>
<sequence>MAIGSPRGGLMSVLDSALGQSVAHRMIGRREVPLLVVPADTEVGEPQD</sequence>
<dbReference type="Proteomes" id="UP000563898">
    <property type="component" value="Unassembled WGS sequence"/>
</dbReference>